<reference evidence="4" key="1">
    <citation type="submission" date="2020-10" db="EMBL/GenBank/DDBJ databases">
        <authorList>
            <person name="Roach M.J.R."/>
        </authorList>
    </citation>
    <scope>NUCLEOTIDE SEQUENCE</scope>
    <source>
        <strain evidence="4">CBS 1945</strain>
    </source>
</reference>
<gene>
    <name evidence="4" type="ORF">FOA43_002366</name>
</gene>
<dbReference type="SMART" id="SM01042">
    <property type="entry name" value="Brr6_like_C_C"/>
    <property type="match status" value="1"/>
</dbReference>
<feature type="region of interest" description="Disordered" evidence="1">
    <location>
        <begin position="125"/>
        <end position="146"/>
    </location>
</feature>
<dbReference type="GeneID" id="62195767"/>
<keyword evidence="2" id="KW-1133">Transmembrane helix</keyword>
<dbReference type="GO" id="GO:0031965">
    <property type="term" value="C:nuclear membrane"/>
    <property type="evidence" value="ECO:0007669"/>
    <property type="project" value="InterPro"/>
</dbReference>
<evidence type="ECO:0000313" key="5">
    <source>
        <dbReference type="Proteomes" id="UP000662931"/>
    </source>
</evidence>
<feature type="domain" description="Brl1/Brr6" evidence="3">
    <location>
        <begin position="261"/>
        <end position="393"/>
    </location>
</feature>
<sequence>METFRKLSIQDDYDSDIQENFLSGLSINEDVSMEDYEDDGRRDDLRSDISMEDAEIGKEERHIQPEYLPEGQLDKQLDEQLDKQLDEQLDEQLDKQLDEQLGDQNEHSVIYDVFHPTMQGCRVASGRTKMEDKDLENKNPKDEPSKDMIQRREGISMPEKNGCLSEDEYTHVSTSDGVVHRQRNVEWTDTSTEEKFEYIGAKDPRARPIFINQNNYIGTYNRFTAVKPTFHERHPVDQASKHDHNQEAGCGGPVWRKPYLISTYLQITMNTLISLYALYHIYLFLKIIRKDVSNSVDNELMESKFKTQTCYRQYHSNHCHDQNLPALQKQCIAWMKCMNKEPYMLINYSELIVAILGSLVNTFFESFSYRSISVMLLIGGILYAWNFSCGYFRAKTFYGLPLIRDAAFNMPGKSTEPQIKPSENNEQLVSSSTDFGKLD</sequence>
<feature type="compositionally biased region" description="Polar residues" evidence="1">
    <location>
        <begin position="415"/>
        <end position="439"/>
    </location>
</feature>
<feature type="region of interest" description="Disordered" evidence="1">
    <location>
        <begin position="413"/>
        <end position="439"/>
    </location>
</feature>
<dbReference type="PANTHER" id="PTHR28136:SF5">
    <property type="entry name" value="NUCLEUS EXPORT PROTEIN BRR6"/>
    <property type="match status" value="1"/>
</dbReference>
<dbReference type="EMBL" id="CP064813">
    <property type="protein sequence ID" value="QPG75026.1"/>
    <property type="molecule type" value="Genomic_DNA"/>
</dbReference>
<dbReference type="InterPro" id="IPR018767">
    <property type="entry name" value="Brl1/Brr6_dom"/>
</dbReference>
<dbReference type="OrthoDB" id="3989741at2759"/>
<keyword evidence="5" id="KW-1185">Reference proteome</keyword>
<keyword evidence="2" id="KW-0472">Membrane</keyword>
<feature type="compositionally biased region" description="Basic and acidic residues" evidence="1">
    <location>
        <begin position="128"/>
        <end position="146"/>
    </location>
</feature>
<feature type="region of interest" description="Disordered" evidence="1">
    <location>
        <begin position="32"/>
        <end position="69"/>
    </location>
</feature>
<protein>
    <recommendedName>
        <fullName evidence="3">Brl1/Brr6 domain-containing protein</fullName>
    </recommendedName>
</protein>
<feature type="compositionally biased region" description="Basic and acidic residues" evidence="1">
    <location>
        <begin position="39"/>
        <end position="64"/>
    </location>
</feature>
<dbReference type="PANTHER" id="PTHR28136">
    <property type="entry name" value="NUCLEUS EXPORT PROTEIN BRR6"/>
    <property type="match status" value="1"/>
</dbReference>
<feature type="transmembrane region" description="Helical" evidence="2">
    <location>
        <begin position="370"/>
        <end position="392"/>
    </location>
</feature>
<dbReference type="AlphaFoldDB" id="A0A875S0V3"/>
<dbReference type="Pfam" id="PF10104">
    <property type="entry name" value="Brr6_like_C_C"/>
    <property type="match status" value="1"/>
</dbReference>
<dbReference type="Proteomes" id="UP000662931">
    <property type="component" value="Chromosome 2"/>
</dbReference>
<organism evidence="4 5">
    <name type="scientific">Eeniella nana</name>
    <name type="common">Yeast</name>
    <name type="synonym">Brettanomyces nanus</name>
    <dbReference type="NCBI Taxonomy" id="13502"/>
    <lineage>
        <taxon>Eukaryota</taxon>
        <taxon>Fungi</taxon>
        <taxon>Dikarya</taxon>
        <taxon>Ascomycota</taxon>
        <taxon>Saccharomycotina</taxon>
        <taxon>Pichiomycetes</taxon>
        <taxon>Pichiales</taxon>
        <taxon>Pichiaceae</taxon>
        <taxon>Brettanomyces</taxon>
    </lineage>
</organism>
<dbReference type="GO" id="GO:0055088">
    <property type="term" value="P:lipid homeostasis"/>
    <property type="evidence" value="ECO:0007669"/>
    <property type="project" value="InterPro"/>
</dbReference>
<dbReference type="InterPro" id="IPR040202">
    <property type="entry name" value="Brl1/Brr6"/>
</dbReference>
<name>A0A875S0V3_EENNA</name>
<evidence type="ECO:0000256" key="1">
    <source>
        <dbReference type="SAM" id="MobiDB-lite"/>
    </source>
</evidence>
<proteinExistence type="predicted"/>
<evidence type="ECO:0000313" key="4">
    <source>
        <dbReference type="EMBL" id="QPG75026.1"/>
    </source>
</evidence>
<dbReference type="KEGG" id="bnn:FOA43_002366"/>
<dbReference type="GO" id="GO:0006998">
    <property type="term" value="P:nuclear envelope organization"/>
    <property type="evidence" value="ECO:0007669"/>
    <property type="project" value="InterPro"/>
</dbReference>
<dbReference type="RefSeq" id="XP_038778591.1">
    <property type="nucleotide sequence ID" value="XM_038922663.1"/>
</dbReference>
<feature type="transmembrane region" description="Helical" evidence="2">
    <location>
        <begin position="264"/>
        <end position="285"/>
    </location>
</feature>
<evidence type="ECO:0000256" key="2">
    <source>
        <dbReference type="SAM" id="Phobius"/>
    </source>
</evidence>
<evidence type="ECO:0000259" key="3">
    <source>
        <dbReference type="SMART" id="SM01042"/>
    </source>
</evidence>
<accession>A0A875S0V3</accession>
<feature type="transmembrane region" description="Helical" evidence="2">
    <location>
        <begin position="345"/>
        <end position="364"/>
    </location>
</feature>
<keyword evidence="2" id="KW-0812">Transmembrane</keyword>